<dbReference type="Proteomes" id="UP001165121">
    <property type="component" value="Unassembled WGS sequence"/>
</dbReference>
<keyword evidence="1" id="KW-0472">Membrane</keyword>
<dbReference type="OrthoDB" id="110687at2759"/>
<evidence type="ECO:0000313" key="3">
    <source>
        <dbReference type="Proteomes" id="UP001165121"/>
    </source>
</evidence>
<accession>A0A9W7CSQ3</accession>
<organism evidence="2 3">
    <name type="scientific">Phytophthora fragariaefolia</name>
    <dbReference type="NCBI Taxonomy" id="1490495"/>
    <lineage>
        <taxon>Eukaryota</taxon>
        <taxon>Sar</taxon>
        <taxon>Stramenopiles</taxon>
        <taxon>Oomycota</taxon>
        <taxon>Peronosporomycetes</taxon>
        <taxon>Peronosporales</taxon>
        <taxon>Peronosporaceae</taxon>
        <taxon>Phytophthora</taxon>
    </lineage>
</organism>
<keyword evidence="1" id="KW-0812">Transmembrane</keyword>
<protein>
    <submittedName>
        <fullName evidence="2">Unnamed protein product</fullName>
    </submittedName>
</protein>
<proteinExistence type="predicted"/>
<reference evidence="2" key="1">
    <citation type="submission" date="2023-04" db="EMBL/GenBank/DDBJ databases">
        <title>Phytophthora fragariaefolia NBRC 109709.</title>
        <authorList>
            <person name="Ichikawa N."/>
            <person name="Sato H."/>
            <person name="Tonouchi N."/>
        </authorList>
    </citation>
    <scope>NUCLEOTIDE SEQUENCE</scope>
    <source>
        <strain evidence="2">NBRC 109709</strain>
    </source>
</reference>
<feature type="transmembrane region" description="Helical" evidence="1">
    <location>
        <begin position="98"/>
        <end position="120"/>
    </location>
</feature>
<gene>
    <name evidence="2" type="ORF">Pfra01_001137400</name>
</gene>
<comment type="caution">
    <text evidence="2">The sequence shown here is derived from an EMBL/GenBank/DDBJ whole genome shotgun (WGS) entry which is preliminary data.</text>
</comment>
<name>A0A9W7CSQ3_9STRA</name>
<keyword evidence="3" id="KW-1185">Reference proteome</keyword>
<evidence type="ECO:0000313" key="2">
    <source>
        <dbReference type="EMBL" id="GMF38897.1"/>
    </source>
</evidence>
<sequence length="243" mass="26982">MVGMQVESLGVIGNKNADCAACCTKLDTANFLHKSQNHAKSRIARLFQLKKVSPGPLPASLAAARPSEQGGKPRRDSNLVIQQPLGLTFRQAFGPLGIPLLIVVLVCIAWTSWLIFLSVAPNEAANLLMNTGDYDNGNFWLIVERAPFVKWASVLGLLLVTSGYVFIFVKLVCFRHTTAEVYNDKGILWIDRGWNAMSTWWMLHCTPSSKSRLMSIHRLFDLAAVVMYPIYSSASLLLLQLQF</sequence>
<feature type="transmembrane region" description="Helical" evidence="1">
    <location>
        <begin position="219"/>
        <end position="241"/>
    </location>
</feature>
<dbReference type="EMBL" id="BSXT01001123">
    <property type="protein sequence ID" value="GMF38897.1"/>
    <property type="molecule type" value="Genomic_DNA"/>
</dbReference>
<feature type="transmembrane region" description="Helical" evidence="1">
    <location>
        <begin position="148"/>
        <end position="169"/>
    </location>
</feature>
<dbReference type="AlphaFoldDB" id="A0A9W7CSQ3"/>
<evidence type="ECO:0000256" key="1">
    <source>
        <dbReference type="SAM" id="Phobius"/>
    </source>
</evidence>
<keyword evidence="1" id="KW-1133">Transmembrane helix</keyword>